<evidence type="ECO:0000313" key="1">
    <source>
        <dbReference type="EMBL" id="JAH36304.1"/>
    </source>
</evidence>
<sequence>MTKKHLIQPVKFHNLQIVTVINEHIVHTALTQNTRH</sequence>
<reference evidence="1" key="1">
    <citation type="submission" date="2014-11" db="EMBL/GenBank/DDBJ databases">
        <authorList>
            <person name="Amaro Gonzalez C."/>
        </authorList>
    </citation>
    <scope>NUCLEOTIDE SEQUENCE</scope>
</reference>
<name>A0A0E9S4H8_ANGAN</name>
<dbReference type="EMBL" id="GBXM01072273">
    <property type="protein sequence ID" value="JAH36304.1"/>
    <property type="molecule type" value="Transcribed_RNA"/>
</dbReference>
<reference evidence="1" key="2">
    <citation type="journal article" date="2015" name="Fish Shellfish Immunol.">
        <title>Early steps in the European eel (Anguilla anguilla)-Vibrio vulnificus interaction in the gills: Role of the RtxA13 toxin.</title>
        <authorList>
            <person name="Callol A."/>
            <person name="Pajuelo D."/>
            <person name="Ebbesson L."/>
            <person name="Teles M."/>
            <person name="MacKenzie S."/>
            <person name="Amaro C."/>
        </authorList>
    </citation>
    <scope>NUCLEOTIDE SEQUENCE</scope>
</reference>
<dbReference type="AlphaFoldDB" id="A0A0E9S4H8"/>
<proteinExistence type="predicted"/>
<protein>
    <submittedName>
        <fullName evidence="1">Uncharacterized protein</fullName>
    </submittedName>
</protein>
<accession>A0A0E9S4H8</accession>
<organism evidence="1">
    <name type="scientific">Anguilla anguilla</name>
    <name type="common">European freshwater eel</name>
    <name type="synonym">Muraena anguilla</name>
    <dbReference type="NCBI Taxonomy" id="7936"/>
    <lineage>
        <taxon>Eukaryota</taxon>
        <taxon>Metazoa</taxon>
        <taxon>Chordata</taxon>
        <taxon>Craniata</taxon>
        <taxon>Vertebrata</taxon>
        <taxon>Euteleostomi</taxon>
        <taxon>Actinopterygii</taxon>
        <taxon>Neopterygii</taxon>
        <taxon>Teleostei</taxon>
        <taxon>Anguilliformes</taxon>
        <taxon>Anguillidae</taxon>
        <taxon>Anguilla</taxon>
    </lineage>
</organism>